<dbReference type="SMART" id="SM00456">
    <property type="entry name" value="WW"/>
    <property type="match status" value="1"/>
</dbReference>
<accession>A0A9D5HA96</accession>
<name>A0A9D5HA96_9LILI</name>
<feature type="region of interest" description="Disordered" evidence="2">
    <location>
        <begin position="560"/>
        <end position="583"/>
    </location>
</feature>
<feature type="compositionally biased region" description="Low complexity" evidence="2">
    <location>
        <begin position="34"/>
        <end position="54"/>
    </location>
</feature>
<feature type="compositionally biased region" description="Low complexity" evidence="2">
    <location>
        <begin position="564"/>
        <end position="579"/>
    </location>
</feature>
<dbReference type="InterPro" id="IPR036020">
    <property type="entry name" value="WW_dom_sf"/>
</dbReference>
<dbReference type="EMBL" id="JAGGNH010000006">
    <property type="protein sequence ID" value="KAJ0968972.1"/>
    <property type="molecule type" value="Genomic_DNA"/>
</dbReference>
<feature type="domain" description="WW" evidence="3">
    <location>
        <begin position="432"/>
        <end position="465"/>
    </location>
</feature>
<dbReference type="GO" id="GO:0003712">
    <property type="term" value="F:transcription coregulator activity"/>
    <property type="evidence" value="ECO:0007669"/>
    <property type="project" value="TreeGrafter"/>
</dbReference>
<evidence type="ECO:0000313" key="4">
    <source>
        <dbReference type="EMBL" id="KAJ0968972.1"/>
    </source>
</evidence>
<dbReference type="InterPro" id="IPR001202">
    <property type="entry name" value="WW_dom"/>
</dbReference>
<comment type="caution">
    <text evidence="4">The sequence shown here is derived from an EMBL/GenBank/DDBJ whole genome shotgun (WGS) entry which is preliminary data.</text>
</comment>
<proteinExistence type="predicted"/>
<dbReference type="GO" id="GO:0070063">
    <property type="term" value="F:RNA polymerase binding"/>
    <property type="evidence" value="ECO:0007669"/>
    <property type="project" value="InterPro"/>
</dbReference>
<dbReference type="SUPFAM" id="SSF51045">
    <property type="entry name" value="WW domain"/>
    <property type="match status" value="1"/>
</dbReference>
<evidence type="ECO:0000313" key="5">
    <source>
        <dbReference type="Proteomes" id="UP001085076"/>
    </source>
</evidence>
<feature type="region of interest" description="Disordered" evidence="2">
    <location>
        <begin position="400"/>
        <end position="430"/>
    </location>
</feature>
<evidence type="ECO:0000256" key="1">
    <source>
        <dbReference type="ARBA" id="ARBA00022737"/>
    </source>
</evidence>
<dbReference type="Proteomes" id="UP001085076">
    <property type="component" value="Miscellaneous, Linkage group lg06"/>
</dbReference>
<keyword evidence="5" id="KW-1185">Reference proteome</keyword>
<evidence type="ECO:0000259" key="3">
    <source>
        <dbReference type="PROSITE" id="PS50020"/>
    </source>
</evidence>
<keyword evidence="1" id="KW-0677">Repeat</keyword>
<dbReference type="CDD" id="cd00201">
    <property type="entry name" value="WW"/>
    <property type="match status" value="1"/>
</dbReference>
<reference evidence="4" key="2">
    <citation type="journal article" date="2022" name="Hortic Res">
        <title>The genome of Dioscorea zingiberensis sheds light on the biosynthesis, origin and evolution of the medicinally important diosgenin saponins.</title>
        <authorList>
            <person name="Li Y."/>
            <person name="Tan C."/>
            <person name="Li Z."/>
            <person name="Guo J."/>
            <person name="Li S."/>
            <person name="Chen X."/>
            <person name="Wang C."/>
            <person name="Dai X."/>
            <person name="Yang H."/>
            <person name="Song W."/>
            <person name="Hou L."/>
            <person name="Xu J."/>
            <person name="Tong Z."/>
            <person name="Xu A."/>
            <person name="Yuan X."/>
            <person name="Wang W."/>
            <person name="Yang Q."/>
            <person name="Chen L."/>
            <person name="Sun Z."/>
            <person name="Wang K."/>
            <person name="Pan B."/>
            <person name="Chen J."/>
            <person name="Bao Y."/>
            <person name="Liu F."/>
            <person name="Qi X."/>
            <person name="Gang D.R."/>
            <person name="Wen J."/>
            <person name="Li J."/>
        </authorList>
    </citation>
    <scope>NUCLEOTIDE SEQUENCE</scope>
    <source>
        <strain evidence="4">Dzin_1.0</strain>
    </source>
</reference>
<reference evidence="4" key="1">
    <citation type="submission" date="2021-03" db="EMBL/GenBank/DDBJ databases">
        <authorList>
            <person name="Li Z."/>
            <person name="Yang C."/>
        </authorList>
    </citation>
    <scope>NUCLEOTIDE SEQUENCE</scope>
    <source>
        <strain evidence="4">Dzin_1.0</strain>
        <tissue evidence="4">Leaf</tissue>
    </source>
</reference>
<dbReference type="PROSITE" id="PS01159">
    <property type="entry name" value="WW_DOMAIN_1"/>
    <property type="match status" value="1"/>
</dbReference>
<dbReference type="GO" id="GO:0005634">
    <property type="term" value="C:nucleus"/>
    <property type="evidence" value="ECO:0007669"/>
    <property type="project" value="TreeGrafter"/>
</dbReference>
<dbReference type="AlphaFoldDB" id="A0A9D5HA96"/>
<feature type="region of interest" description="Disordered" evidence="2">
    <location>
        <begin position="1"/>
        <end position="69"/>
    </location>
</feature>
<feature type="compositionally biased region" description="Polar residues" evidence="2">
    <location>
        <begin position="60"/>
        <end position="69"/>
    </location>
</feature>
<feature type="region of interest" description="Disordered" evidence="2">
    <location>
        <begin position="220"/>
        <end position="263"/>
    </location>
</feature>
<evidence type="ECO:0000256" key="2">
    <source>
        <dbReference type="SAM" id="MobiDB-lite"/>
    </source>
</evidence>
<feature type="compositionally biased region" description="Low complexity" evidence="2">
    <location>
        <begin position="233"/>
        <end position="254"/>
    </location>
</feature>
<dbReference type="Pfam" id="PF00397">
    <property type="entry name" value="WW"/>
    <property type="match status" value="1"/>
</dbReference>
<dbReference type="PANTHER" id="PTHR15377">
    <property type="entry name" value="TRANSCRIPTION ELONGATION REGULATOR 1"/>
    <property type="match status" value="1"/>
</dbReference>
<gene>
    <name evidence="4" type="ORF">J5N97_021849</name>
</gene>
<organism evidence="4 5">
    <name type="scientific">Dioscorea zingiberensis</name>
    <dbReference type="NCBI Taxonomy" id="325984"/>
    <lineage>
        <taxon>Eukaryota</taxon>
        <taxon>Viridiplantae</taxon>
        <taxon>Streptophyta</taxon>
        <taxon>Embryophyta</taxon>
        <taxon>Tracheophyta</taxon>
        <taxon>Spermatophyta</taxon>
        <taxon>Magnoliopsida</taxon>
        <taxon>Liliopsida</taxon>
        <taxon>Dioscoreales</taxon>
        <taxon>Dioscoreaceae</taxon>
        <taxon>Dioscorea</taxon>
    </lineage>
</organism>
<feature type="compositionally biased region" description="Polar residues" evidence="2">
    <location>
        <begin position="1"/>
        <end position="26"/>
    </location>
</feature>
<sequence>MSSPPWSAHETQTSTPGVALQQQASESPIGGTPTNSSNPVSASSTSVSPGCGSAAEAGMPTTSPSCAGNGISTTVTGSVTPAAGSSQQSSNNPVLKLTPSVSAAALQPPVPGQSFGNRPSFSYNIVSQANVGSAIGQQFQPAIGGKFTAAMTAASLQPPVPGQIMRPSSSVPGTSTPNLLPQIRMPFSISKGHAPTSTSYSFGGVSQPPMPAAPNVFANTSTSDSAVPEAGNSLATSVSSQSTQSSATLASSSTMHPVAGPSMNPSTVLMETASSFPVHSVTTGIAGTPGQLGMLNSMPFSPNGATVRTNMGSFSISWQQNYPPYASLPTVTPSPQAPWFHPPLHGGLPRAPFLPHLGVLPTFPQPNRGMPLPSVPSQTVQPPGVPSAVAHGGTIPFNLSSSDIGGNSGSALLHPEHERQGSEPSKGGVARNEEIDAWTAHKTETGTIYYYNCLTGKSTYEKPLNFKEKPEKANDQPNPVSCWQLPVEVAELRRNQDSGPLKGNASPVQNVAVVSDKGSTPVSLNAPALQTGGRDSLVLRTSAAPVSSSALDLIKKKLQDAGTPVVASPLPASSGPSAADLNGSRVVEAAVKGAQSTTSKDKVKDPNG</sequence>
<dbReference type="PANTHER" id="PTHR15377:SF3">
    <property type="entry name" value="WW DOMAIN-CONTAINING PROTEIN"/>
    <property type="match status" value="1"/>
</dbReference>
<dbReference type="OrthoDB" id="187617at2759"/>
<dbReference type="InterPro" id="IPR045148">
    <property type="entry name" value="TCRG1-like"/>
</dbReference>
<dbReference type="Gene3D" id="2.20.70.10">
    <property type="match status" value="1"/>
</dbReference>
<dbReference type="PROSITE" id="PS50020">
    <property type="entry name" value="WW_DOMAIN_2"/>
    <property type="match status" value="1"/>
</dbReference>
<protein>
    <recommendedName>
        <fullName evidence="3">WW domain-containing protein</fullName>
    </recommendedName>
</protein>